<reference evidence="10 11" key="1">
    <citation type="submission" date="2014-04" db="EMBL/GenBank/DDBJ databases">
        <authorList>
            <consortium name="DOE Joint Genome Institute"/>
            <person name="Kuo A."/>
            <person name="Girlanda M."/>
            <person name="Perotto S."/>
            <person name="Kohler A."/>
            <person name="Nagy L.G."/>
            <person name="Floudas D."/>
            <person name="Copeland A."/>
            <person name="Barry K.W."/>
            <person name="Cichocki N."/>
            <person name="Veneault-Fourrey C."/>
            <person name="LaButti K."/>
            <person name="Lindquist E.A."/>
            <person name="Lipzen A."/>
            <person name="Lundell T."/>
            <person name="Morin E."/>
            <person name="Murat C."/>
            <person name="Sun H."/>
            <person name="Tunlid A."/>
            <person name="Henrissat B."/>
            <person name="Grigoriev I.V."/>
            <person name="Hibbett D.S."/>
            <person name="Martin F."/>
            <person name="Nordberg H.P."/>
            <person name="Cantor M.N."/>
            <person name="Hua S.X."/>
        </authorList>
    </citation>
    <scope>NUCLEOTIDE SEQUENCE [LARGE SCALE GENOMIC DNA]</scope>
    <source>
        <strain evidence="10 11">MUT 4182</strain>
    </source>
</reference>
<dbReference type="GO" id="GO:0032259">
    <property type="term" value="P:methylation"/>
    <property type="evidence" value="ECO:0007669"/>
    <property type="project" value="UniProtKB-KW"/>
</dbReference>
<organism evidence="10 11">
    <name type="scientific">Tulasnella calospora MUT 4182</name>
    <dbReference type="NCBI Taxonomy" id="1051891"/>
    <lineage>
        <taxon>Eukaryota</taxon>
        <taxon>Fungi</taxon>
        <taxon>Dikarya</taxon>
        <taxon>Basidiomycota</taxon>
        <taxon>Agaricomycotina</taxon>
        <taxon>Agaricomycetes</taxon>
        <taxon>Cantharellales</taxon>
        <taxon>Tulasnellaceae</taxon>
        <taxon>Tulasnella</taxon>
    </lineage>
</organism>
<keyword evidence="1" id="KW-0489">Methyltransferase</keyword>
<dbReference type="SMART" id="SM00317">
    <property type="entry name" value="SET"/>
    <property type="match status" value="1"/>
</dbReference>
<evidence type="ECO:0000259" key="9">
    <source>
        <dbReference type="PROSITE" id="PS51633"/>
    </source>
</evidence>
<dbReference type="EMBL" id="KN823153">
    <property type="protein sequence ID" value="KIO20992.1"/>
    <property type="molecule type" value="Genomic_DNA"/>
</dbReference>
<evidence type="ECO:0000256" key="3">
    <source>
        <dbReference type="ARBA" id="ARBA00022691"/>
    </source>
</evidence>
<dbReference type="Pfam" id="PF18264">
    <property type="entry name" value="preSET_CXC"/>
    <property type="match status" value="1"/>
</dbReference>
<dbReference type="OrthoDB" id="6141102at2759"/>
<dbReference type="InterPro" id="IPR001214">
    <property type="entry name" value="SET_dom"/>
</dbReference>
<feature type="domain" description="CXC" evidence="9">
    <location>
        <begin position="50"/>
        <end position="158"/>
    </location>
</feature>
<feature type="domain" description="SET" evidence="8">
    <location>
        <begin position="162"/>
        <end position="280"/>
    </location>
</feature>
<dbReference type="HOGENOM" id="CLU_934446_0_0_1"/>
<dbReference type="Proteomes" id="UP000054248">
    <property type="component" value="Unassembled WGS sequence"/>
</dbReference>
<evidence type="ECO:0000259" key="8">
    <source>
        <dbReference type="PROSITE" id="PS50280"/>
    </source>
</evidence>
<accession>A0A0C3LHT6</accession>
<dbReference type="PROSITE" id="PS50280">
    <property type="entry name" value="SET"/>
    <property type="match status" value="1"/>
</dbReference>
<dbReference type="InterPro" id="IPR026489">
    <property type="entry name" value="CXC_dom"/>
</dbReference>
<dbReference type="AlphaFoldDB" id="A0A0C3LHT6"/>
<gene>
    <name evidence="10" type="ORF">M407DRAFT_132080</name>
</gene>
<feature type="compositionally biased region" description="Basic residues" evidence="7">
    <location>
        <begin position="36"/>
        <end position="54"/>
    </location>
</feature>
<dbReference type="PANTHER" id="PTHR45747:SF4">
    <property type="entry name" value="HISTONE-LYSINE N-METHYLTRANSFERASE E(Z)"/>
    <property type="match status" value="1"/>
</dbReference>
<dbReference type="PROSITE" id="PS51633">
    <property type="entry name" value="CXC"/>
    <property type="match status" value="1"/>
</dbReference>
<dbReference type="GO" id="GO:0031507">
    <property type="term" value="P:heterochromatin formation"/>
    <property type="evidence" value="ECO:0007669"/>
    <property type="project" value="TreeGrafter"/>
</dbReference>
<dbReference type="Pfam" id="PF00856">
    <property type="entry name" value="SET"/>
    <property type="match status" value="1"/>
</dbReference>
<dbReference type="SUPFAM" id="SSF82199">
    <property type="entry name" value="SET domain"/>
    <property type="match status" value="1"/>
</dbReference>
<keyword evidence="3" id="KW-0949">S-adenosyl-L-methionine</keyword>
<evidence type="ECO:0008006" key="12">
    <source>
        <dbReference type="Google" id="ProtNLM"/>
    </source>
</evidence>
<feature type="region of interest" description="Disordered" evidence="7">
    <location>
        <begin position="33"/>
        <end position="57"/>
    </location>
</feature>
<evidence type="ECO:0000256" key="4">
    <source>
        <dbReference type="ARBA" id="ARBA00023015"/>
    </source>
</evidence>
<sequence length="298" mass="33886">MVFKPCWEVFQKLHNIKGPFDLLDALQDTTDESPKVKKKTKKGKTNKQSGKKKKLDFSGHERDTVFEFTAPCSHTGPCQPGCDCICYRTAHRCKRNCSCDKTCPRRWKGCSCRGRNGACWTRECECLRQFRECDPELCRACGAKNGSPCRNVDMRLGRKKRTRVIMKDYAWGPGWGLEIEESAENEEFIDEYVGEVVGEIEYDFRSVEGTYLDRSYMFCLDKTRCIDSARAANETRFINHAKGDKENVTTEVRFVGEEPRIGFFAARKIEAGEELFFNYGDSFFANSGGDAGASTSSK</sequence>
<evidence type="ECO:0000313" key="11">
    <source>
        <dbReference type="Proteomes" id="UP000054248"/>
    </source>
</evidence>
<evidence type="ECO:0000256" key="5">
    <source>
        <dbReference type="ARBA" id="ARBA00023163"/>
    </source>
</evidence>
<dbReference type="PANTHER" id="PTHR45747">
    <property type="entry name" value="HISTONE-LYSINE N-METHYLTRANSFERASE E(Z)"/>
    <property type="match status" value="1"/>
</dbReference>
<evidence type="ECO:0000256" key="7">
    <source>
        <dbReference type="SAM" id="MobiDB-lite"/>
    </source>
</evidence>
<keyword evidence="4" id="KW-0805">Transcription regulation</keyword>
<dbReference type="Gene3D" id="2.170.270.10">
    <property type="entry name" value="SET domain"/>
    <property type="match status" value="1"/>
</dbReference>
<evidence type="ECO:0000256" key="6">
    <source>
        <dbReference type="ARBA" id="ARBA00048568"/>
    </source>
</evidence>
<dbReference type="GO" id="GO:0035098">
    <property type="term" value="C:ESC/E(Z) complex"/>
    <property type="evidence" value="ECO:0007669"/>
    <property type="project" value="TreeGrafter"/>
</dbReference>
<name>A0A0C3LHT6_9AGAM</name>
<keyword evidence="2" id="KW-0808">Transferase</keyword>
<dbReference type="GO" id="GO:0140951">
    <property type="term" value="F:histone H3K27 trimethyltransferase activity"/>
    <property type="evidence" value="ECO:0007669"/>
    <property type="project" value="UniProtKB-EC"/>
</dbReference>
<keyword evidence="11" id="KW-1185">Reference proteome</keyword>
<keyword evidence="5" id="KW-0804">Transcription</keyword>
<comment type="catalytic activity">
    <reaction evidence="6">
        <text>L-lysyl(27)-[histone H3] + 3 S-adenosyl-L-methionine = N(6),N(6),N(6)-trimethyl-L-lysyl(27)-[histone H3] + 3 S-adenosyl-L-homocysteine + 3 H(+)</text>
        <dbReference type="Rhea" id="RHEA:60292"/>
        <dbReference type="Rhea" id="RHEA-COMP:15535"/>
        <dbReference type="Rhea" id="RHEA-COMP:15548"/>
        <dbReference type="ChEBI" id="CHEBI:15378"/>
        <dbReference type="ChEBI" id="CHEBI:29969"/>
        <dbReference type="ChEBI" id="CHEBI:57856"/>
        <dbReference type="ChEBI" id="CHEBI:59789"/>
        <dbReference type="ChEBI" id="CHEBI:61961"/>
        <dbReference type="EC" id="2.1.1.356"/>
    </reaction>
</comment>
<evidence type="ECO:0000256" key="2">
    <source>
        <dbReference type="ARBA" id="ARBA00022679"/>
    </source>
</evidence>
<evidence type="ECO:0000256" key="1">
    <source>
        <dbReference type="ARBA" id="ARBA00022603"/>
    </source>
</evidence>
<protein>
    <recommendedName>
        <fullName evidence="12">SET domain-containing protein</fullName>
    </recommendedName>
</protein>
<dbReference type="InterPro" id="IPR045318">
    <property type="entry name" value="EZH1/2-like"/>
</dbReference>
<dbReference type="InterPro" id="IPR046341">
    <property type="entry name" value="SET_dom_sf"/>
</dbReference>
<dbReference type="STRING" id="1051891.A0A0C3LHT6"/>
<evidence type="ECO:0000313" key="10">
    <source>
        <dbReference type="EMBL" id="KIO20992.1"/>
    </source>
</evidence>
<proteinExistence type="predicted"/>
<reference evidence="11" key="2">
    <citation type="submission" date="2015-01" db="EMBL/GenBank/DDBJ databases">
        <title>Evolutionary Origins and Diversification of the Mycorrhizal Mutualists.</title>
        <authorList>
            <consortium name="DOE Joint Genome Institute"/>
            <consortium name="Mycorrhizal Genomics Consortium"/>
            <person name="Kohler A."/>
            <person name="Kuo A."/>
            <person name="Nagy L.G."/>
            <person name="Floudas D."/>
            <person name="Copeland A."/>
            <person name="Barry K.W."/>
            <person name="Cichocki N."/>
            <person name="Veneault-Fourrey C."/>
            <person name="LaButti K."/>
            <person name="Lindquist E.A."/>
            <person name="Lipzen A."/>
            <person name="Lundell T."/>
            <person name="Morin E."/>
            <person name="Murat C."/>
            <person name="Riley R."/>
            <person name="Ohm R."/>
            <person name="Sun H."/>
            <person name="Tunlid A."/>
            <person name="Henrissat B."/>
            <person name="Grigoriev I.V."/>
            <person name="Hibbett D.S."/>
            <person name="Martin F."/>
        </authorList>
    </citation>
    <scope>NUCLEOTIDE SEQUENCE [LARGE SCALE GENOMIC DNA]</scope>
    <source>
        <strain evidence="11">MUT 4182</strain>
    </source>
</reference>
<dbReference type="GO" id="GO:0003682">
    <property type="term" value="F:chromatin binding"/>
    <property type="evidence" value="ECO:0007669"/>
    <property type="project" value="TreeGrafter"/>
</dbReference>
<dbReference type="InterPro" id="IPR041355">
    <property type="entry name" value="Pre-SET_CXC"/>
</dbReference>